<dbReference type="AlphaFoldDB" id="A0ABD5FHI6"/>
<accession>A0ABD5FHI6</accession>
<organism evidence="1 2">
    <name type="scientific">Enterococcus casseliflavus</name>
    <name type="common">Enterococcus flavescens</name>
    <dbReference type="NCBI Taxonomy" id="37734"/>
    <lineage>
        <taxon>Bacteria</taxon>
        <taxon>Bacillati</taxon>
        <taxon>Bacillota</taxon>
        <taxon>Bacilli</taxon>
        <taxon>Lactobacillales</taxon>
        <taxon>Enterococcaceae</taxon>
        <taxon>Enterococcus</taxon>
    </lineage>
</organism>
<protein>
    <submittedName>
        <fullName evidence="1">Uncharacterized protein</fullName>
    </submittedName>
</protein>
<sequence>MSQRWTEPAQIFLSNRQKEENGDSSCRENLQLFFYLQAAIDDEATVSAHCALADLLCLEK</sequence>
<reference evidence="1 2" key="1">
    <citation type="submission" date="2023-03" db="EMBL/GenBank/DDBJ databases">
        <authorList>
            <person name="Shen W."/>
            <person name="Cai J."/>
        </authorList>
    </citation>
    <scope>NUCLEOTIDE SEQUENCE [LARGE SCALE GENOMIC DNA]</scope>
    <source>
        <strain evidence="1 2">B516</strain>
    </source>
</reference>
<comment type="caution">
    <text evidence="1">The sequence shown here is derived from an EMBL/GenBank/DDBJ whole genome shotgun (WGS) entry which is preliminary data.</text>
</comment>
<evidence type="ECO:0000313" key="1">
    <source>
        <dbReference type="EMBL" id="MDT2981179.1"/>
    </source>
</evidence>
<proteinExistence type="predicted"/>
<dbReference type="Proteomes" id="UP001253851">
    <property type="component" value="Unassembled WGS sequence"/>
</dbReference>
<dbReference type="EMBL" id="JARQDZ010000001">
    <property type="protein sequence ID" value="MDT2981179.1"/>
    <property type="molecule type" value="Genomic_DNA"/>
</dbReference>
<gene>
    <name evidence="1" type="ORF">P7I34_00800</name>
</gene>
<evidence type="ECO:0000313" key="2">
    <source>
        <dbReference type="Proteomes" id="UP001253851"/>
    </source>
</evidence>
<dbReference type="RefSeq" id="WP_311956717.1">
    <property type="nucleotide sequence ID" value="NZ_JARQDZ010000001.1"/>
</dbReference>
<name>A0ABD5FHI6_ENTCA</name>